<name>A0A0U1QNM8_9BACL</name>
<keyword evidence="7" id="KW-1185">Reference proteome</keyword>
<dbReference type="EC" id="1.2.4.4" evidence="4"/>
<evidence type="ECO:0000256" key="3">
    <source>
        <dbReference type="ARBA" id="ARBA00023052"/>
    </source>
</evidence>
<dbReference type="Gene3D" id="3.40.50.970">
    <property type="match status" value="1"/>
</dbReference>
<evidence type="ECO:0000256" key="4">
    <source>
        <dbReference type="RuleBase" id="RU365014"/>
    </source>
</evidence>
<evidence type="ECO:0000256" key="2">
    <source>
        <dbReference type="ARBA" id="ARBA00023002"/>
    </source>
</evidence>
<protein>
    <recommendedName>
        <fullName evidence="4">2-oxoisovalerate dehydrogenase subunit alpha</fullName>
        <ecNumber evidence="4">1.2.4.4</ecNumber>
    </recommendedName>
    <alternativeName>
        <fullName evidence="4">Branched-chain alpha-keto acid dehydrogenase E1 component alpha chain</fullName>
    </alternativeName>
</protein>
<comment type="function">
    <text evidence="4">The branched-chain alpha-keto dehydrogenase complex catalyzes the overall conversion of alpha-keto acids to acyl-CoA and CO(2). It contains multiple copies of three enzymatic components: branched-chain alpha-keto acid decarboxylase (E1), lipoamide acyltransferase (E2) and lipoamide dehydrogenase (E3).</text>
</comment>
<dbReference type="EMBL" id="AFVQ02000105">
    <property type="protein sequence ID" value="KLI02375.1"/>
    <property type="molecule type" value="Genomic_DNA"/>
</dbReference>
<keyword evidence="3 4" id="KW-0786">Thiamine pyrophosphate</keyword>
<evidence type="ECO:0000259" key="5">
    <source>
        <dbReference type="Pfam" id="PF00676"/>
    </source>
</evidence>
<dbReference type="GO" id="GO:0003863">
    <property type="term" value="F:branched-chain 2-oxo acid dehydrogenase activity"/>
    <property type="evidence" value="ECO:0007669"/>
    <property type="project" value="UniProtKB-EC"/>
</dbReference>
<evidence type="ECO:0000256" key="1">
    <source>
        <dbReference type="ARBA" id="ARBA00001964"/>
    </source>
</evidence>
<dbReference type="InterPro" id="IPR001017">
    <property type="entry name" value="DH_E1"/>
</dbReference>
<feature type="domain" description="Dehydrogenase E1 component" evidence="5">
    <location>
        <begin position="30"/>
        <end position="329"/>
    </location>
</feature>
<comment type="caution">
    <text evidence="6">The sequence shown here is derived from an EMBL/GenBank/DDBJ whole genome shotgun (WGS) entry which is preliminary data.</text>
</comment>
<proteinExistence type="inferred from homology"/>
<organism evidence="6 7">
    <name type="scientific">Sporolactobacillus inulinus CASD</name>
    <dbReference type="NCBI Taxonomy" id="1069536"/>
    <lineage>
        <taxon>Bacteria</taxon>
        <taxon>Bacillati</taxon>
        <taxon>Bacillota</taxon>
        <taxon>Bacilli</taxon>
        <taxon>Bacillales</taxon>
        <taxon>Sporolactobacillaceae</taxon>
        <taxon>Sporolactobacillus</taxon>
    </lineage>
</organism>
<comment type="cofactor">
    <cofactor evidence="1 4">
        <name>thiamine diphosphate</name>
        <dbReference type="ChEBI" id="CHEBI:58937"/>
    </cofactor>
</comment>
<dbReference type="FunFam" id="3.40.50.970:FF:000032">
    <property type="entry name" value="2-oxoisovalerate dehydrogenase subunit alpha"/>
    <property type="match status" value="1"/>
</dbReference>
<evidence type="ECO:0000313" key="6">
    <source>
        <dbReference type="EMBL" id="KLI02375.1"/>
    </source>
</evidence>
<dbReference type="InterPro" id="IPR029061">
    <property type="entry name" value="THDP-binding"/>
</dbReference>
<dbReference type="SUPFAM" id="SSF52518">
    <property type="entry name" value="Thiamin diphosphate-binding fold (THDP-binding)"/>
    <property type="match status" value="1"/>
</dbReference>
<dbReference type="STRING" id="1069536.SINU_08425"/>
<evidence type="ECO:0000313" key="7">
    <source>
        <dbReference type="Proteomes" id="UP000035553"/>
    </source>
</evidence>
<dbReference type="RefSeq" id="WP_010025063.1">
    <property type="nucleotide sequence ID" value="NZ_AFVQ02000105.1"/>
</dbReference>
<dbReference type="AlphaFoldDB" id="A0A0U1QNM8"/>
<dbReference type="CDD" id="cd02000">
    <property type="entry name" value="TPP_E1_PDC_ADC_BCADC"/>
    <property type="match status" value="1"/>
</dbReference>
<dbReference type="PANTHER" id="PTHR43380">
    <property type="entry name" value="2-OXOISOVALERATE DEHYDROGENASE SUBUNIT ALPHA, MITOCHONDRIAL"/>
    <property type="match status" value="1"/>
</dbReference>
<dbReference type="PANTHER" id="PTHR43380:SF1">
    <property type="entry name" value="2-OXOISOVALERATE DEHYDROGENASE SUBUNIT ALPHA, MITOCHONDRIAL"/>
    <property type="match status" value="1"/>
</dbReference>
<dbReference type="InterPro" id="IPR050771">
    <property type="entry name" value="Alpha-ketoacid_DH_E1_comp"/>
</dbReference>
<comment type="similarity">
    <text evidence="4">Belongs to the BCKDHA family.</text>
</comment>
<dbReference type="Proteomes" id="UP000035553">
    <property type="component" value="Unassembled WGS sequence"/>
</dbReference>
<accession>A0A0U1QNM8</accession>
<comment type="catalytic activity">
    <reaction evidence="4">
        <text>N(6)-[(R)-lipoyl]-L-lysyl-[protein] + 3-methyl-2-oxobutanoate + H(+) = N(6)-[(R)-S(8)-2-methylpropanoyldihydrolipoyl]-L-lysyl-[protein] + CO2</text>
        <dbReference type="Rhea" id="RHEA:13457"/>
        <dbReference type="Rhea" id="RHEA-COMP:10474"/>
        <dbReference type="Rhea" id="RHEA-COMP:10497"/>
        <dbReference type="ChEBI" id="CHEBI:11851"/>
        <dbReference type="ChEBI" id="CHEBI:15378"/>
        <dbReference type="ChEBI" id="CHEBI:16526"/>
        <dbReference type="ChEBI" id="CHEBI:83099"/>
        <dbReference type="ChEBI" id="CHEBI:83142"/>
        <dbReference type="EC" id="1.2.4.4"/>
    </reaction>
</comment>
<gene>
    <name evidence="6" type="ORF">SINU_08425</name>
</gene>
<dbReference type="GO" id="GO:0009083">
    <property type="term" value="P:branched-chain amino acid catabolic process"/>
    <property type="evidence" value="ECO:0007669"/>
    <property type="project" value="TreeGrafter"/>
</dbReference>
<dbReference type="Pfam" id="PF00676">
    <property type="entry name" value="E1_dh"/>
    <property type="match status" value="1"/>
</dbReference>
<keyword evidence="2 4" id="KW-0560">Oxidoreductase</keyword>
<reference evidence="6 7" key="1">
    <citation type="journal article" date="2011" name="J. Bacteriol.">
        <title>Draft genome sequence of Sporolactobacillus inulinus strain CASD, an efficient D-lactic acid-producing bacterium with high-concentration lactate tolerance capability.</title>
        <authorList>
            <person name="Yu B."/>
            <person name="Su F."/>
            <person name="Wang L."/>
            <person name="Xu K."/>
            <person name="Zhao B."/>
            <person name="Xu P."/>
        </authorList>
    </citation>
    <scope>NUCLEOTIDE SEQUENCE [LARGE SCALE GENOMIC DNA]</scope>
    <source>
        <strain evidence="6 7">CASD</strain>
    </source>
</reference>
<dbReference type="OrthoDB" id="9766715at2"/>
<sequence>MIQKMKQTAQVTNRHRALGLTDQDVLSMYENMLKARRVDERLWLLNRAGKIPFVVSCQGQEAAQVGAAFGLNRDKDYVAPYYRDYGFVFAWGMTIREMMLNNFAKAEDPNSGGRQMPGHFGYRKLRMLSHSSPVTTQNPHAVGIALAAKIKGDDIVSFVTFGEGSSNQGDFHEAANFAAVHKLPVIFMCENNHYAISVSLKKQVACAHISDRAIGYGMYGESFDGNDPLAAYAAVKKAADRAHRGEGPTLLEANGYRLMPHTSDDNDMTYRSKEEVDEAKKHDGVVTFAEYLRAIHVLTEDVEREMEERIRKEIDAATNDAEKAPFAEPDSVLHYVYEEKN</sequence>